<evidence type="ECO:0000313" key="2">
    <source>
        <dbReference type="Proteomes" id="UP001293791"/>
    </source>
</evidence>
<accession>A0ABU5L8U3</accession>
<gene>
    <name evidence="1" type="ORF">Cyrtocomes_00929</name>
</gene>
<sequence>MLNDISYRASTLSSLLSNVHDFLDGTMKHLRLSKDTLLGIGVKQEDIKGIMGDAEVMEFDLGSDKELVVFHRVADQLLKVADTVVRVSAEITDLVEEISTDTPTLNKFRDGTKHDTEKGYLGKGAANKLDQLLSINLDEVDLVPEVQNPIYKLLMTCTNIVVSLIDELKSFIQGAIEYFKGHTSDIIREGVDKGLYIHNVI</sequence>
<protein>
    <submittedName>
        <fullName evidence="1">Uncharacterized protein</fullName>
    </submittedName>
</protein>
<keyword evidence="2" id="KW-1185">Reference proteome</keyword>
<comment type="caution">
    <text evidence="1">The sequence shown here is derived from an EMBL/GenBank/DDBJ whole genome shotgun (WGS) entry which is preliminary data.</text>
</comment>
<name>A0ABU5L8U3_9RICK</name>
<evidence type="ECO:0000313" key="1">
    <source>
        <dbReference type="EMBL" id="MDZ5762542.1"/>
    </source>
</evidence>
<dbReference type="RefSeq" id="WP_322498002.1">
    <property type="nucleotide sequence ID" value="NZ_JARGYT010000061.1"/>
</dbReference>
<reference evidence="1 2" key="1">
    <citation type="submission" date="2023-02" db="EMBL/GenBank/DDBJ databases">
        <title>Host association and intracellularity evolved multiple times independently in the Rickettsiales.</title>
        <authorList>
            <person name="Castelli M."/>
            <person name="Nardi T."/>
            <person name="Gammuto L."/>
            <person name="Bellinzona G."/>
            <person name="Sabaneyeva E."/>
            <person name="Potekhin A."/>
            <person name="Serra V."/>
            <person name="Petroni G."/>
            <person name="Sassera D."/>
        </authorList>
    </citation>
    <scope>NUCLEOTIDE SEQUENCE [LARGE SCALE GENOMIC DNA]</scope>
    <source>
        <strain evidence="1 2">BOD18</strain>
    </source>
</reference>
<dbReference type="EMBL" id="JARGYT010000061">
    <property type="protein sequence ID" value="MDZ5762542.1"/>
    <property type="molecule type" value="Genomic_DNA"/>
</dbReference>
<organism evidence="1 2">
    <name type="scientific">Candidatus Cyrtobacter comes</name>
    <dbReference type="NCBI Taxonomy" id="675776"/>
    <lineage>
        <taxon>Bacteria</taxon>
        <taxon>Pseudomonadati</taxon>
        <taxon>Pseudomonadota</taxon>
        <taxon>Alphaproteobacteria</taxon>
        <taxon>Rickettsiales</taxon>
        <taxon>Candidatus Midichloriaceae</taxon>
        <taxon>Candidatus Cyrtobacter</taxon>
    </lineage>
</organism>
<dbReference type="Proteomes" id="UP001293791">
    <property type="component" value="Unassembled WGS sequence"/>
</dbReference>
<proteinExistence type="predicted"/>